<dbReference type="GO" id="GO:0005524">
    <property type="term" value="F:ATP binding"/>
    <property type="evidence" value="ECO:0007669"/>
    <property type="project" value="UniProtKB-UniRule"/>
</dbReference>
<feature type="domain" description="Protein kinase" evidence="5">
    <location>
        <begin position="31"/>
        <end position="300"/>
    </location>
</feature>
<dbReference type="InterPro" id="IPR017441">
    <property type="entry name" value="Protein_kinase_ATP_BS"/>
</dbReference>
<dbReference type="InterPro" id="IPR045269">
    <property type="entry name" value="Atg1-like"/>
</dbReference>
<dbReference type="GO" id="GO:0005737">
    <property type="term" value="C:cytoplasm"/>
    <property type="evidence" value="ECO:0007669"/>
    <property type="project" value="TreeGrafter"/>
</dbReference>
<dbReference type="CDD" id="cd14014">
    <property type="entry name" value="STKc_PknB_like"/>
    <property type="match status" value="1"/>
</dbReference>
<evidence type="ECO:0000259" key="5">
    <source>
        <dbReference type="PROSITE" id="PS50011"/>
    </source>
</evidence>
<keyword evidence="7" id="KW-1185">Reference proteome</keyword>
<feature type="compositionally biased region" description="Polar residues" evidence="4">
    <location>
        <begin position="928"/>
        <end position="940"/>
    </location>
</feature>
<evidence type="ECO:0000313" key="6">
    <source>
        <dbReference type="EMBL" id="THH04511.1"/>
    </source>
</evidence>
<dbReference type="GO" id="GO:0010506">
    <property type="term" value="P:regulation of autophagy"/>
    <property type="evidence" value="ECO:0007669"/>
    <property type="project" value="InterPro"/>
</dbReference>
<evidence type="ECO:0000256" key="1">
    <source>
        <dbReference type="ARBA" id="ARBA00022741"/>
    </source>
</evidence>
<feature type="region of interest" description="Disordered" evidence="4">
    <location>
        <begin position="317"/>
        <end position="341"/>
    </location>
</feature>
<comment type="caution">
    <text evidence="6">The sequence shown here is derived from an EMBL/GenBank/DDBJ whole genome shotgun (WGS) entry which is preliminary data.</text>
</comment>
<feature type="region of interest" description="Disordered" evidence="4">
    <location>
        <begin position="375"/>
        <end position="453"/>
    </location>
</feature>
<dbReference type="PROSITE" id="PS00108">
    <property type="entry name" value="PROTEIN_KINASE_ST"/>
    <property type="match status" value="1"/>
</dbReference>
<feature type="binding site" evidence="3">
    <location>
        <position position="67"/>
    </location>
    <ligand>
        <name>ATP</name>
        <dbReference type="ChEBI" id="CHEBI:30616"/>
    </ligand>
</feature>
<dbReference type="GO" id="GO:0004674">
    <property type="term" value="F:protein serine/threonine kinase activity"/>
    <property type="evidence" value="ECO:0007669"/>
    <property type="project" value="InterPro"/>
</dbReference>
<dbReference type="EMBL" id="SGPK01000336">
    <property type="protein sequence ID" value="THH04511.1"/>
    <property type="molecule type" value="Genomic_DNA"/>
</dbReference>
<reference evidence="6 7" key="1">
    <citation type="submission" date="2019-02" db="EMBL/GenBank/DDBJ databases">
        <title>Genome sequencing of the rare red list fungi Phellinidium pouzarii.</title>
        <authorList>
            <person name="Buettner E."/>
            <person name="Kellner H."/>
        </authorList>
    </citation>
    <scope>NUCLEOTIDE SEQUENCE [LARGE SCALE GENOMIC DNA]</scope>
    <source>
        <strain evidence="6 7">DSM 108285</strain>
    </source>
</reference>
<feature type="compositionally biased region" description="Pro residues" evidence="4">
    <location>
        <begin position="916"/>
        <end position="925"/>
    </location>
</feature>
<sequence length="1060" mass="118149">MSSRLPPASVAAVSTDTDIFSITDAHLAERLRFIREIGAGNWGCVWLCAPKTNETRTDSTNANVAVKLVFREKKPTTAQRVRSLWNEMKIVRALKQDPHPSIVPFHSFIITPSFAIITMEYLPHLVPVEVPEPKAREWFRSLLSAVSFLHGRGVVHNDIKPANILLSTKKVPVLVDFGFAERYEPNAKRAFLSNLAYGTPEYLSPERARGNVHDTRRSDMWSLGITFFEILIGRTPFEYVEGEKFTTPEDLERYWLRTVKGKWVGEWKMSKSAERFLRRLIAPNVEIRCTALEAMEDKYWAIETAVEISKNMLDVISSPPPPAKTPSRVKKTDSKSLMTPNKENIERVTPERPASANEKRTRVAARPNRHVHQHILPPIEGSPRTPRTAARHKLPISAAHNSPRATPAPKPRAPVTRKPVPLYVDDENKSPIKPKNMGTRSSEIKERNRRSRVLVDSTSRIRNVETPKRGPVVRANEKVKQADSVKTLGSGSYDRVKAFERLKQLERSRFLEEEDQEEEERGDKQEPILLRKPSSQYMHVVLSASGFSTESAAKTVMDMSFERQKAADSSFTLASDFKGNLGHRSSQDERPVEGNGLYGRSFQTPSPVEMCARSNTTDSSLTLFKQSIRVSVEKSLRLYKSSTLGRTSVRKASRRASEELTSKSKVIHRDSWYKDSFVHDAKTSLPVGRPVLRNEQINAESKVDRLSLWVRNVEQVVKEAKENFASSSVTPLPPLPVRRASRPAVPRASRAPRKILAADQIFQTGVSESILPACETTNKTSEGSSTVVVSIPAKEASPVSPASPSRARRATISASPGLKTTLTDNIDVSPSRRKEKAKSSGNLNLVRPISPLYQLQKELERDEDNSIPNLSKVLDRSIFVARTMSTPHLDDVFQVLATPSSPRTVAVARDPITRPLSPPKSPPPSNVLRESSSSPVLNSPNRRHIEGVYDRLLMAATGVKRVGRGYQSDVSVPAQQCVPVSMQKKNSKLFGRSVRAVHPPVSYDNPGKSGDAEEFGLMSVSYSTSFRDDANKSVNAVRKAFKAIVTGKSVARRQSKAVKI</sequence>
<dbReference type="InterPro" id="IPR011009">
    <property type="entry name" value="Kinase-like_dom_sf"/>
</dbReference>
<keyword evidence="2 3" id="KW-0067">ATP-binding</keyword>
<accession>A0A4S4L179</accession>
<feature type="compositionally biased region" description="Low complexity" evidence="4">
    <location>
        <begin position="794"/>
        <end position="816"/>
    </location>
</feature>
<name>A0A4S4L179_9AGAM</name>
<protein>
    <recommendedName>
        <fullName evidence="5">Protein kinase domain-containing protein</fullName>
    </recommendedName>
</protein>
<gene>
    <name evidence="6" type="ORF">EW145_g5470</name>
</gene>
<evidence type="ECO:0000313" key="7">
    <source>
        <dbReference type="Proteomes" id="UP000308199"/>
    </source>
</evidence>
<dbReference type="SUPFAM" id="SSF56112">
    <property type="entry name" value="Protein kinase-like (PK-like)"/>
    <property type="match status" value="1"/>
</dbReference>
<dbReference type="InterPro" id="IPR000719">
    <property type="entry name" value="Prot_kinase_dom"/>
</dbReference>
<dbReference type="PROSITE" id="PS00107">
    <property type="entry name" value="PROTEIN_KINASE_ATP"/>
    <property type="match status" value="1"/>
</dbReference>
<dbReference type="Proteomes" id="UP000308199">
    <property type="component" value="Unassembled WGS sequence"/>
</dbReference>
<dbReference type="PROSITE" id="PS50011">
    <property type="entry name" value="PROTEIN_KINASE_DOM"/>
    <property type="match status" value="1"/>
</dbReference>
<evidence type="ECO:0000256" key="3">
    <source>
        <dbReference type="PROSITE-ProRule" id="PRU10141"/>
    </source>
</evidence>
<dbReference type="SMART" id="SM00220">
    <property type="entry name" value="S_TKc"/>
    <property type="match status" value="1"/>
</dbReference>
<dbReference type="PANTHER" id="PTHR24348">
    <property type="entry name" value="SERINE/THREONINE-PROTEIN KINASE UNC-51-RELATED"/>
    <property type="match status" value="1"/>
</dbReference>
<feature type="region of interest" description="Disordered" evidence="4">
    <location>
        <begin position="794"/>
        <end position="841"/>
    </location>
</feature>
<organism evidence="6 7">
    <name type="scientific">Phellinidium pouzarii</name>
    <dbReference type="NCBI Taxonomy" id="167371"/>
    <lineage>
        <taxon>Eukaryota</taxon>
        <taxon>Fungi</taxon>
        <taxon>Dikarya</taxon>
        <taxon>Basidiomycota</taxon>
        <taxon>Agaricomycotina</taxon>
        <taxon>Agaricomycetes</taxon>
        <taxon>Hymenochaetales</taxon>
        <taxon>Hymenochaetaceae</taxon>
        <taxon>Phellinidium</taxon>
    </lineage>
</organism>
<keyword evidence="1 3" id="KW-0547">Nucleotide-binding</keyword>
<dbReference type="OrthoDB" id="68483at2759"/>
<dbReference type="Gene3D" id="1.10.510.10">
    <property type="entry name" value="Transferase(Phosphotransferase) domain 1"/>
    <property type="match status" value="1"/>
</dbReference>
<proteinExistence type="predicted"/>
<dbReference type="PANTHER" id="PTHR24348:SF68">
    <property type="entry name" value="SERINE_THREONINE-PROTEIN KINASE ATG1C"/>
    <property type="match status" value="1"/>
</dbReference>
<dbReference type="AlphaFoldDB" id="A0A4S4L179"/>
<dbReference type="Pfam" id="PF00069">
    <property type="entry name" value="Pkinase"/>
    <property type="match status" value="1"/>
</dbReference>
<evidence type="ECO:0000256" key="4">
    <source>
        <dbReference type="SAM" id="MobiDB-lite"/>
    </source>
</evidence>
<dbReference type="InterPro" id="IPR008271">
    <property type="entry name" value="Ser/Thr_kinase_AS"/>
</dbReference>
<feature type="region of interest" description="Disordered" evidence="4">
    <location>
        <begin position="908"/>
        <end position="941"/>
    </location>
</feature>
<feature type="compositionally biased region" description="Polar residues" evidence="4">
    <location>
        <begin position="818"/>
        <end position="828"/>
    </location>
</feature>
<evidence type="ECO:0000256" key="2">
    <source>
        <dbReference type="ARBA" id="ARBA00022840"/>
    </source>
</evidence>